<organism evidence="8 9">
    <name type="scientific">Micromonospora humidisoli</name>
    <dbReference type="NCBI Taxonomy" id="2807622"/>
    <lineage>
        <taxon>Bacteria</taxon>
        <taxon>Bacillati</taxon>
        <taxon>Actinomycetota</taxon>
        <taxon>Actinomycetes</taxon>
        <taxon>Micromonosporales</taxon>
        <taxon>Micromonosporaceae</taxon>
        <taxon>Micromonospora</taxon>
    </lineage>
</organism>
<dbReference type="InterPro" id="IPR027417">
    <property type="entry name" value="P-loop_NTPase"/>
</dbReference>
<keyword evidence="9" id="KW-1185">Reference proteome</keyword>
<dbReference type="InterPro" id="IPR003593">
    <property type="entry name" value="AAA+_ATPase"/>
</dbReference>
<evidence type="ECO:0000256" key="6">
    <source>
        <dbReference type="ARBA" id="ARBA00023251"/>
    </source>
</evidence>
<accession>A0ABS2JJ36</accession>
<dbReference type="SMART" id="SM00382">
    <property type="entry name" value="AAA"/>
    <property type="match status" value="1"/>
</dbReference>
<dbReference type="RefSeq" id="WP_204961736.1">
    <property type="nucleotide sequence ID" value="NZ_JAFEUO010000010.1"/>
</dbReference>
<dbReference type="CDD" id="cd03230">
    <property type="entry name" value="ABC_DR_subfamily_A"/>
    <property type="match status" value="1"/>
</dbReference>
<dbReference type="Pfam" id="PF00005">
    <property type="entry name" value="ABC_tran"/>
    <property type="match status" value="1"/>
</dbReference>
<dbReference type="GO" id="GO:0005524">
    <property type="term" value="F:ATP binding"/>
    <property type="evidence" value="ECO:0007669"/>
    <property type="project" value="UniProtKB-KW"/>
</dbReference>
<keyword evidence="5 8" id="KW-0067">ATP-binding</keyword>
<dbReference type="PROSITE" id="PS00211">
    <property type="entry name" value="ABC_TRANSPORTER_1"/>
    <property type="match status" value="1"/>
</dbReference>
<evidence type="ECO:0000259" key="7">
    <source>
        <dbReference type="PROSITE" id="PS50893"/>
    </source>
</evidence>
<dbReference type="PROSITE" id="PS50893">
    <property type="entry name" value="ABC_TRANSPORTER_2"/>
    <property type="match status" value="1"/>
</dbReference>
<evidence type="ECO:0000256" key="3">
    <source>
        <dbReference type="ARBA" id="ARBA00022448"/>
    </source>
</evidence>
<feature type="domain" description="ABC transporter" evidence="7">
    <location>
        <begin position="7"/>
        <end position="236"/>
    </location>
</feature>
<dbReference type="PANTHER" id="PTHR42711">
    <property type="entry name" value="ABC TRANSPORTER ATP-BINDING PROTEIN"/>
    <property type="match status" value="1"/>
</dbReference>
<proteinExistence type="inferred from homology"/>
<protein>
    <submittedName>
        <fullName evidence="8">ABC transporter ATP-binding protein</fullName>
    </submittedName>
</protein>
<evidence type="ECO:0000313" key="9">
    <source>
        <dbReference type="Proteomes" id="UP000809587"/>
    </source>
</evidence>
<dbReference type="InterPro" id="IPR050763">
    <property type="entry name" value="ABC_transporter_ATP-binding"/>
</dbReference>
<name>A0ABS2JJ36_9ACTN</name>
<dbReference type="Gene3D" id="3.40.50.300">
    <property type="entry name" value="P-loop containing nucleotide triphosphate hydrolases"/>
    <property type="match status" value="1"/>
</dbReference>
<comment type="similarity">
    <text evidence="2">Belongs to the ABC transporter superfamily.</text>
</comment>
<dbReference type="Proteomes" id="UP000809587">
    <property type="component" value="Unassembled WGS sequence"/>
</dbReference>
<evidence type="ECO:0000256" key="2">
    <source>
        <dbReference type="ARBA" id="ARBA00005417"/>
    </source>
</evidence>
<evidence type="ECO:0000256" key="5">
    <source>
        <dbReference type="ARBA" id="ARBA00022840"/>
    </source>
</evidence>
<keyword evidence="6" id="KW-0046">Antibiotic resistance</keyword>
<evidence type="ECO:0000256" key="4">
    <source>
        <dbReference type="ARBA" id="ARBA00022741"/>
    </source>
</evidence>
<evidence type="ECO:0000313" key="8">
    <source>
        <dbReference type="EMBL" id="MBM7086541.1"/>
    </source>
</evidence>
<dbReference type="InterPro" id="IPR017871">
    <property type="entry name" value="ABC_transporter-like_CS"/>
</dbReference>
<comment type="caution">
    <text evidence="8">The sequence shown here is derived from an EMBL/GenBank/DDBJ whole genome shotgun (WGS) entry which is preliminary data.</text>
</comment>
<reference evidence="8 9" key="1">
    <citation type="submission" date="2021-02" db="EMBL/GenBank/DDBJ databases">
        <authorList>
            <person name="Lee D.-H."/>
        </authorList>
    </citation>
    <scope>NUCLEOTIDE SEQUENCE [LARGE SCALE GENOMIC DNA]</scope>
    <source>
        <strain evidence="8 9">MMS20-R2-29</strain>
    </source>
</reference>
<dbReference type="PANTHER" id="PTHR42711:SF5">
    <property type="entry name" value="ABC TRANSPORTER ATP-BINDING PROTEIN NATA"/>
    <property type="match status" value="1"/>
</dbReference>
<sequence length="255" mass="26892">MTDEMALRVRGLRKRFRQVTAVDGVDLSVAAGERVALVGPNGAGKTTTLMSCLGAVAPDAGTIELLGQHTRRARRAALARVGFASGYLPLPPHLRVLEFLTLYARLYGAANPGEQARAGLRQFDMDGLADRWGSDLSSGQRTVIGVVKATMHAPALLVLDEPTASLDPDVALRVRTGLLGMCREQGTALLITSHNMVEVERMAQRVIFLAAGRVLVDGPLAAIAAQLGQSSLEDVYLRLQEANAGGKATNAGAAS</sequence>
<dbReference type="EMBL" id="JAFEUO010000010">
    <property type="protein sequence ID" value="MBM7086541.1"/>
    <property type="molecule type" value="Genomic_DNA"/>
</dbReference>
<keyword evidence="3" id="KW-0813">Transport</keyword>
<gene>
    <name evidence="8" type="ORF">JQN84_28830</name>
</gene>
<dbReference type="SUPFAM" id="SSF52540">
    <property type="entry name" value="P-loop containing nucleoside triphosphate hydrolases"/>
    <property type="match status" value="1"/>
</dbReference>
<comment type="subcellular location">
    <subcellularLocation>
        <location evidence="1">Cell membrane</location>
        <topology evidence="1">Peripheral membrane protein</topology>
    </subcellularLocation>
</comment>
<dbReference type="InterPro" id="IPR003439">
    <property type="entry name" value="ABC_transporter-like_ATP-bd"/>
</dbReference>
<keyword evidence="4" id="KW-0547">Nucleotide-binding</keyword>
<evidence type="ECO:0000256" key="1">
    <source>
        <dbReference type="ARBA" id="ARBA00004202"/>
    </source>
</evidence>